<evidence type="ECO:0008006" key="4">
    <source>
        <dbReference type="Google" id="ProtNLM"/>
    </source>
</evidence>
<protein>
    <recommendedName>
        <fullName evidence="4">BTB domain-containing protein</fullName>
    </recommendedName>
</protein>
<accession>A0A7U2FBX6</accession>
<feature type="region of interest" description="Disordered" evidence="1">
    <location>
        <begin position="224"/>
        <end position="251"/>
    </location>
</feature>
<dbReference type="Proteomes" id="UP000663193">
    <property type="component" value="Chromosome 13"/>
</dbReference>
<keyword evidence="3" id="KW-1185">Reference proteome</keyword>
<reference evidence="3" key="1">
    <citation type="journal article" date="2021" name="BMC Genomics">
        <title>Chromosome-level genome assembly and manually-curated proteome of model necrotroph Parastagonospora nodorum Sn15 reveals a genome-wide trove of candidate effector homologs, and redundancy of virulence-related functions within an accessory chromosome.</title>
        <authorList>
            <person name="Bertazzoni S."/>
            <person name="Jones D.A.B."/>
            <person name="Phan H.T."/>
            <person name="Tan K.-C."/>
            <person name="Hane J.K."/>
        </authorList>
    </citation>
    <scope>NUCLEOTIDE SEQUENCE [LARGE SCALE GENOMIC DNA]</scope>
    <source>
        <strain evidence="3">SN15 / ATCC MYA-4574 / FGSC 10173)</strain>
    </source>
</reference>
<sequence length="251" mass="27762">MAESNINVDSSAHAPRLAGIVQITVIEGCKSQIFYIARNLLDSKAPGFMSAVDPTKQAEQIAVEITDVQIEAFDHFVKWLEDKTGSSSPMVYICRWLCLAHAYVFGENYGIPTLREAVIDEIQKRAMSVKRSLDHVPIALFTPPDHVTYVYDNTPVHSPLRAVLVDLFCTAGTGTFTASRHSLGSRLNGGLILSNPSEYLKRYPKHFFVDVMVQKLGAATSEQDSARVVGTNVDQQHTEKELPKKKRKASG</sequence>
<dbReference type="OrthoDB" id="194443at2759"/>
<dbReference type="KEGG" id="pno:SNOG_05415"/>
<dbReference type="VEuPathDB" id="FungiDB:JI435_440890"/>
<dbReference type="AlphaFoldDB" id="A0A7U2FBX6"/>
<evidence type="ECO:0000256" key="1">
    <source>
        <dbReference type="SAM" id="MobiDB-lite"/>
    </source>
</evidence>
<dbReference type="PANTHER" id="PTHR47843:SF2">
    <property type="entry name" value="BTB DOMAIN-CONTAINING PROTEIN"/>
    <property type="match status" value="1"/>
</dbReference>
<dbReference type="RefSeq" id="XP_001795821.1">
    <property type="nucleotide sequence ID" value="XM_001795769.1"/>
</dbReference>
<proteinExistence type="predicted"/>
<gene>
    <name evidence="2" type="ORF">JI435_440890</name>
</gene>
<dbReference type="EMBL" id="CP069035">
    <property type="protein sequence ID" value="QRD02462.1"/>
    <property type="molecule type" value="Genomic_DNA"/>
</dbReference>
<evidence type="ECO:0000313" key="3">
    <source>
        <dbReference type="Proteomes" id="UP000663193"/>
    </source>
</evidence>
<name>A0A7U2FBX6_PHANO</name>
<organism evidence="2 3">
    <name type="scientific">Phaeosphaeria nodorum (strain SN15 / ATCC MYA-4574 / FGSC 10173)</name>
    <name type="common">Glume blotch fungus</name>
    <name type="synonym">Parastagonospora nodorum</name>
    <dbReference type="NCBI Taxonomy" id="321614"/>
    <lineage>
        <taxon>Eukaryota</taxon>
        <taxon>Fungi</taxon>
        <taxon>Dikarya</taxon>
        <taxon>Ascomycota</taxon>
        <taxon>Pezizomycotina</taxon>
        <taxon>Dothideomycetes</taxon>
        <taxon>Pleosporomycetidae</taxon>
        <taxon>Pleosporales</taxon>
        <taxon>Pleosporineae</taxon>
        <taxon>Phaeosphaeriaceae</taxon>
        <taxon>Parastagonospora</taxon>
    </lineage>
</organism>
<evidence type="ECO:0000313" key="2">
    <source>
        <dbReference type="EMBL" id="QRD02462.1"/>
    </source>
</evidence>
<dbReference type="PANTHER" id="PTHR47843">
    <property type="entry name" value="BTB DOMAIN-CONTAINING PROTEIN-RELATED"/>
    <property type="match status" value="1"/>
</dbReference>